<gene>
    <name evidence="1" type="ORF">F3B98_29555</name>
</gene>
<dbReference type="SUPFAM" id="SSF81901">
    <property type="entry name" value="HCP-like"/>
    <property type="match status" value="1"/>
</dbReference>
<dbReference type="PANTHER" id="PTHR43628:SF1">
    <property type="entry name" value="CHITIN SYNTHASE REGULATORY FACTOR 2-RELATED"/>
    <property type="match status" value="1"/>
</dbReference>
<dbReference type="InterPro" id="IPR011990">
    <property type="entry name" value="TPR-like_helical_dom_sf"/>
</dbReference>
<name>A0A642C4V5_BACOV</name>
<dbReference type="AlphaFoldDB" id="A0A642C4V5"/>
<feature type="non-terminal residue" evidence="1">
    <location>
        <position position="162"/>
    </location>
</feature>
<evidence type="ECO:0000313" key="1">
    <source>
        <dbReference type="EMBL" id="KAA4655929.1"/>
    </source>
</evidence>
<dbReference type="InterPro" id="IPR006597">
    <property type="entry name" value="Sel1-like"/>
</dbReference>
<sequence length="162" mass="18816">MWQQAAKHGDGYAWFRLGNCYQTGLGVDKDEERAFDLYKKGAKEDCIQAQVEEARCYIYGKGIEKDEEKGVKMIENLAEESKHPYAKETLASLYIFEIEGLIEKDYKKALTILEECKEEPYGARLLGQLYFWDDGYEIDYPKAMEYFNKAYELGDGYSAYLL</sequence>
<proteinExistence type="predicted"/>
<dbReference type="PANTHER" id="PTHR43628">
    <property type="entry name" value="ACTIVATOR OF C KINASE PROTEIN 1-RELATED"/>
    <property type="match status" value="1"/>
</dbReference>
<dbReference type="InterPro" id="IPR052945">
    <property type="entry name" value="Mitotic_Regulator"/>
</dbReference>
<dbReference type="Pfam" id="PF08238">
    <property type="entry name" value="Sel1"/>
    <property type="match status" value="4"/>
</dbReference>
<dbReference type="Gene3D" id="1.25.40.10">
    <property type="entry name" value="Tetratricopeptide repeat domain"/>
    <property type="match status" value="1"/>
</dbReference>
<dbReference type="EMBL" id="VWFO01000328">
    <property type="protein sequence ID" value="KAA4655929.1"/>
    <property type="molecule type" value="Genomic_DNA"/>
</dbReference>
<accession>A0A642C4V5</accession>
<dbReference type="SMART" id="SM00671">
    <property type="entry name" value="SEL1"/>
    <property type="match status" value="3"/>
</dbReference>
<reference evidence="1 2" key="1">
    <citation type="journal article" date="2019" name="Nat. Med.">
        <title>A library of human gut bacterial isolates paired with longitudinal multiomics data enables mechanistic microbiome research.</title>
        <authorList>
            <person name="Poyet M."/>
            <person name="Groussin M."/>
            <person name="Gibbons S.M."/>
            <person name="Avila-Pacheco J."/>
            <person name="Jiang X."/>
            <person name="Kearney S.M."/>
            <person name="Perrotta A.R."/>
            <person name="Berdy B."/>
            <person name="Zhao S."/>
            <person name="Lieberman T.D."/>
            <person name="Swanson P.K."/>
            <person name="Smith M."/>
            <person name="Roesemann S."/>
            <person name="Alexander J.E."/>
            <person name="Rich S.A."/>
            <person name="Livny J."/>
            <person name="Vlamakis H."/>
            <person name="Clish C."/>
            <person name="Bullock K."/>
            <person name="Deik A."/>
            <person name="Scott J."/>
            <person name="Pierce K.A."/>
            <person name="Xavier R.J."/>
            <person name="Alm E.J."/>
        </authorList>
    </citation>
    <scope>NUCLEOTIDE SEQUENCE [LARGE SCALE GENOMIC DNA]</scope>
    <source>
        <strain evidence="1 2">BIOML-A14</strain>
    </source>
</reference>
<evidence type="ECO:0000313" key="2">
    <source>
        <dbReference type="Proteomes" id="UP000435985"/>
    </source>
</evidence>
<organism evidence="1 2">
    <name type="scientific">Bacteroides ovatus</name>
    <dbReference type="NCBI Taxonomy" id="28116"/>
    <lineage>
        <taxon>Bacteria</taxon>
        <taxon>Pseudomonadati</taxon>
        <taxon>Bacteroidota</taxon>
        <taxon>Bacteroidia</taxon>
        <taxon>Bacteroidales</taxon>
        <taxon>Bacteroidaceae</taxon>
        <taxon>Bacteroides</taxon>
    </lineage>
</organism>
<comment type="caution">
    <text evidence="1">The sequence shown here is derived from an EMBL/GenBank/DDBJ whole genome shotgun (WGS) entry which is preliminary data.</text>
</comment>
<protein>
    <submittedName>
        <fullName evidence="1">Sel1 repeat family protein</fullName>
    </submittedName>
</protein>
<dbReference type="Proteomes" id="UP000435985">
    <property type="component" value="Unassembled WGS sequence"/>
</dbReference>